<dbReference type="InterPro" id="IPR005814">
    <property type="entry name" value="Aminotrans_3"/>
</dbReference>
<dbReference type="InterPro" id="IPR015424">
    <property type="entry name" value="PyrdxlP-dep_Trfase"/>
</dbReference>
<dbReference type="PIRSF" id="PIRSF000521">
    <property type="entry name" value="Transaminase_4ab_Lys_Orn"/>
    <property type="match status" value="1"/>
</dbReference>
<evidence type="ECO:0000256" key="4">
    <source>
        <dbReference type="ARBA" id="ARBA00022898"/>
    </source>
</evidence>
<dbReference type="InterPro" id="IPR050103">
    <property type="entry name" value="Class-III_PLP-dep_AT"/>
</dbReference>
<dbReference type="Pfam" id="PF00202">
    <property type="entry name" value="Aminotran_3"/>
    <property type="match status" value="1"/>
</dbReference>
<organism evidence="6 7">
    <name type="scientific">Pseudomonas caricapapayae</name>
    <dbReference type="NCBI Taxonomy" id="46678"/>
    <lineage>
        <taxon>Bacteria</taxon>
        <taxon>Pseudomonadati</taxon>
        <taxon>Pseudomonadota</taxon>
        <taxon>Gammaproteobacteria</taxon>
        <taxon>Pseudomonadales</taxon>
        <taxon>Pseudomonadaceae</taxon>
        <taxon>Pseudomonas</taxon>
    </lineage>
</organism>
<dbReference type="SUPFAM" id="SSF53383">
    <property type="entry name" value="PLP-dependent transferases"/>
    <property type="match status" value="1"/>
</dbReference>
<protein>
    <recommendedName>
        <fullName evidence="8">Ornithine aminotransferase</fullName>
    </recommendedName>
</protein>
<dbReference type="FunFam" id="3.40.640.10:FF:000004">
    <property type="entry name" value="Acetylornithine aminotransferase"/>
    <property type="match status" value="1"/>
</dbReference>
<dbReference type="Gene3D" id="3.90.1150.10">
    <property type="entry name" value="Aspartate Aminotransferase, domain 1"/>
    <property type="match status" value="1"/>
</dbReference>
<keyword evidence="2" id="KW-0032">Aminotransferase</keyword>
<dbReference type="GO" id="GO:0030170">
    <property type="term" value="F:pyridoxal phosphate binding"/>
    <property type="evidence" value="ECO:0007669"/>
    <property type="project" value="InterPro"/>
</dbReference>
<dbReference type="PANTHER" id="PTHR11986:SF79">
    <property type="entry name" value="ACETYLORNITHINE AMINOTRANSFERASE, MITOCHONDRIAL"/>
    <property type="match status" value="1"/>
</dbReference>
<comment type="cofactor">
    <cofactor evidence="1">
        <name>pyridoxal 5'-phosphate</name>
        <dbReference type="ChEBI" id="CHEBI:597326"/>
    </cofactor>
</comment>
<reference evidence="6 7" key="1">
    <citation type="submission" date="2018-08" db="EMBL/GenBank/DDBJ databases">
        <title>Recombination of ecologically and evolutionarily significant loci maintains genetic cohesion in the Pseudomonas syringae species complex.</title>
        <authorList>
            <person name="Dillon M."/>
            <person name="Thakur S."/>
            <person name="Almeida R.N.D."/>
            <person name="Weir B.S."/>
            <person name="Guttman D.S."/>
        </authorList>
    </citation>
    <scope>NUCLEOTIDE SEQUENCE [LARGE SCALE GENOMIC DNA]</scope>
    <source>
        <strain evidence="6 7">ICMP 7496</strain>
    </source>
</reference>
<dbReference type="InterPro" id="IPR015422">
    <property type="entry name" value="PyrdxlP-dep_Trfase_small"/>
</dbReference>
<dbReference type="Gene3D" id="3.40.640.10">
    <property type="entry name" value="Type I PLP-dependent aspartate aminotransferase-like (Major domain)"/>
    <property type="match status" value="1"/>
</dbReference>
<name>A0A3M6ESH0_9PSED</name>
<dbReference type="PANTHER" id="PTHR11986">
    <property type="entry name" value="AMINOTRANSFERASE CLASS III"/>
    <property type="match status" value="1"/>
</dbReference>
<evidence type="ECO:0000256" key="3">
    <source>
        <dbReference type="ARBA" id="ARBA00022679"/>
    </source>
</evidence>
<keyword evidence="4 5" id="KW-0663">Pyridoxal phosphate</keyword>
<dbReference type="GO" id="GO:0008483">
    <property type="term" value="F:transaminase activity"/>
    <property type="evidence" value="ECO:0007669"/>
    <property type="project" value="UniProtKB-KW"/>
</dbReference>
<proteinExistence type="inferred from homology"/>
<comment type="caution">
    <text evidence="6">The sequence shown here is derived from an EMBL/GenBank/DDBJ whole genome shotgun (WGS) entry which is preliminary data.</text>
</comment>
<evidence type="ECO:0000313" key="6">
    <source>
        <dbReference type="EMBL" id="RMV71077.1"/>
    </source>
</evidence>
<evidence type="ECO:0000256" key="5">
    <source>
        <dbReference type="RuleBase" id="RU003560"/>
    </source>
</evidence>
<comment type="similarity">
    <text evidence="5">Belongs to the class-III pyridoxal-phosphate-dependent aminotransferase family.</text>
</comment>
<dbReference type="InterPro" id="IPR015421">
    <property type="entry name" value="PyrdxlP-dep_Trfase_major"/>
</dbReference>
<dbReference type="RefSeq" id="WP_122341184.1">
    <property type="nucleotide sequence ID" value="NZ_RBUY01000171.1"/>
</dbReference>
<dbReference type="GO" id="GO:0042802">
    <property type="term" value="F:identical protein binding"/>
    <property type="evidence" value="ECO:0007669"/>
    <property type="project" value="TreeGrafter"/>
</dbReference>
<evidence type="ECO:0000256" key="1">
    <source>
        <dbReference type="ARBA" id="ARBA00001933"/>
    </source>
</evidence>
<dbReference type="EMBL" id="RBUY01000171">
    <property type="protein sequence ID" value="RMV71077.1"/>
    <property type="molecule type" value="Genomic_DNA"/>
</dbReference>
<evidence type="ECO:0000256" key="2">
    <source>
        <dbReference type="ARBA" id="ARBA00022576"/>
    </source>
</evidence>
<evidence type="ECO:0000313" key="7">
    <source>
        <dbReference type="Proteomes" id="UP000269872"/>
    </source>
</evidence>
<evidence type="ECO:0008006" key="8">
    <source>
        <dbReference type="Google" id="ProtNLM"/>
    </source>
</evidence>
<keyword evidence="3" id="KW-0808">Transferase</keyword>
<gene>
    <name evidence="6" type="ORF">ALP05_200205</name>
</gene>
<dbReference type="AlphaFoldDB" id="A0A3M6ESH0"/>
<sequence length="430" mass="46267">MNTEVEGRRLKVPGQPERKSAFVDRYGSVFGRQQGLILKMSGLSASEARGDGAWVEDTQGDRWLDFGSFGVHLLGHSHPDVVTALMGQVQRIGLSTKILSNEPIVLAAERLLFLAGAEKDKLIFGNTGSEVVEAALKLARIATGRRRVIAFENAYHGRTAAALSVSHGYIQHAGLLTEGDVVFCSINDLDAVANSLEEGDIAAIIIEPVQGEGGIRPVQIDFLRGLGDLAKAFDCRLIFDEIQTGLGRTGSLRVDVPCDVLLLGKVLGGGVFPISAALFASKRFDAASSDPVVHASSFAGSALAGAVINAVLDVVSPPEFTTRVQRLGDRALSYLREHLADSSLISDIRGQGLMIGVEFKRHEHVGEMVIEAAKRHLLLAFCLTDPKVLRLYPPAVISDADLETGLEHFCQSVDAITRTELDEEIPLCRK</sequence>
<accession>A0A3M6ESH0</accession>
<dbReference type="CDD" id="cd00610">
    <property type="entry name" value="OAT_like"/>
    <property type="match status" value="1"/>
</dbReference>
<dbReference type="Proteomes" id="UP000269872">
    <property type="component" value="Unassembled WGS sequence"/>
</dbReference>